<feature type="transmembrane region" description="Helical" evidence="1">
    <location>
        <begin position="291"/>
        <end position="310"/>
    </location>
</feature>
<comment type="caution">
    <text evidence="2">The sequence shown here is derived from an EMBL/GenBank/DDBJ whole genome shotgun (WGS) entry which is preliminary data.</text>
</comment>
<evidence type="ECO:0000313" key="2">
    <source>
        <dbReference type="EMBL" id="KAL1304363.1"/>
    </source>
</evidence>
<protein>
    <recommendedName>
        <fullName evidence="4">Integral membrane protein</fullName>
    </recommendedName>
</protein>
<dbReference type="Proteomes" id="UP001562354">
    <property type="component" value="Unassembled WGS sequence"/>
</dbReference>
<keyword evidence="1" id="KW-1133">Transmembrane helix</keyword>
<dbReference type="PANTHER" id="PTHR31410">
    <property type="entry name" value="TRANSMEMBRANE PROTEIN 246"/>
    <property type="match status" value="1"/>
</dbReference>
<keyword evidence="1" id="KW-0472">Membrane</keyword>
<dbReference type="EMBL" id="JBFMKM010000008">
    <property type="protein sequence ID" value="KAL1304363.1"/>
    <property type="molecule type" value="Genomic_DNA"/>
</dbReference>
<dbReference type="PANTHER" id="PTHR31410:SF1">
    <property type="entry name" value="POST-GPI ATTACHMENT TO PROTEINS FACTOR 4"/>
    <property type="match status" value="1"/>
</dbReference>
<keyword evidence="1" id="KW-0812">Transmembrane</keyword>
<gene>
    <name evidence="2" type="ORF">AAFC00_003367</name>
</gene>
<dbReference type="InterPro" id="IPR029675">
    <property type="entry name" value="PGAP4"/>
</dbReference>
<name>A0ABR3PDX9_9PEZI</name>
<proteinExistence type="predicted"/>
<keyword evidence="3" id="KW-1185">Reference proteome</keyword>
<organism evidence="2 3">
    <name type="scientific">Neodothiora populina</name>
    <dbReference type="NCBI Taxonomy" id="2781224"/>
    <lineage>
        <taxon>Eukaryota</taxon>
        <taxon>Fungi</taxon>
        <taxon>Dikarya</taxon>
        <taxon>Ascomycota</taxon>
        <taxon>Pezizomycotina</taxon>
        <taxon>Dothideomycetes</taxon>
        <taxon>Dothideomycetidae</taxon>
        <taxon>Dothideales</taxon>
        <taxon>Dothioraceae</taxon>
        <taxon>Neodothiora</taxon>
    </lineage>
</organism>
<evidence type="ECO:0000313" key="3">
    <source>
        <dbReference type="Proteomes" id="UP001562354"/>
    </source>
</evidence>
<dbReference type="GeneID" id="95977068"/>
<dbReference type="CDD" id="cd22189">
    <property type="entry name" value="PGAP4-like_fungal"/>
    <property type="match status" value="1"/>
</dbReference>
<feature type="transmembrane region" description="Helical" evidence="1">
    <location>
        <begin position="258"/>
        <end position="279"/>
    </location>
</feature>
<evidence type="ECO:0000256" key="1">
    <source>
        <dbReference type="SAM" id="Phobius"/>
    </source>
</evidence>
<accession>A0ABR3PDX9</accession>
<evidence type="ECO:0008006" key="4">
    <source>
        <dbReference type="Google" id="ProtNLM"/>
    </source>
</evidence>
<sequence length="443" mass="50081">MLRAMLFERSLSDAAFSSLVTYAVLFLVAVFSLHAVSLRDPTSLFFNPDRAYEPSYSAVRQEEAEAFVFAAQNASLAKVDNGHGLQQKKLCAGIPSVARDGASYLRTAVESLIDGLTAEERDSIYFIVFIPHTDATMHPAYQEDWLSSLLDRILLYDPPEDKMQHIISLERDAGLFREKGLLDHTYLLKACYAKETPYVAMFEDDILAMDGWYHRTLAGLEEAESRSARSRTSRDFLYLRLFYTEEFLGWNSEHWRIYLSWSLLTMTVLVTSLSLVRCIFPAGRKVLSQQVPYIICGVCLPLSILLFFAAGKVTVLPLPIGINEMNNYGCCSQGLVFSRSKAEELSAWFETKKIGFVDMLTEEYADQYDELRWALTPSVVQHIGRKSSKGDDFGSAAKHHRSVAEKLWNFAFENNNAAVLKQEHLHAVEQSPLAYITEHTSLS</sequence>
<reference evidence="2 3" key="1">
    <citation type="submission" date="2024-07" db="EMBL/GenBank/DDBJ databases">
        <title>Draft sequence of the Neodothiora populina.</title>
        <authorList>
            <person name="Drown D.D."/>
            <person name="Schuette U.S."/>
            <person name="Buechlein A.B."/>
            <person name="Rusch D.R."/>
            <person name="Winton L.W."/>
            <person name="Adams G.A."/>
        </authorList>
    </citation>
    <scope>NUCLEOTIDE SEQUENCE [LARGE SCALE GENOMIC DNA]</scope>
    <source>
        <strain evidence="2 3">CPC 39397</strain>
    </source>
</reference>
<dbReference type="RefSeq" id="XP_069200638.1">
    <property type="nucleotide sequence ID" value="XM_069342828.1"/>
</dbReference>